<dbReference type="SMART" id="SM00387">
    <property type="entry name" value="HATPase_c"/>
    <property type="match status" value="1"/>
</dbReference>
<sequence>MTLHSELVQAVQRLSCCRDLDAVMAVLRETARNLTGADGVTVVLRDGDLCHYADENAIAPLWKGHRFPMKNCISGWCMLHRQQVAIPDIYLDPRIPHDAYRPTFVQSLAMTPIRSEDPIGAIGAYWASHHHASTEELEILQALGDSASVAIANVQLIDSLKEANRRKDEFLAMLAHELRNPIAPIRNALHVLRLRPDDVATVERAREMMERQARHLAQIVDDLLDVSRLTQGKVTLRRERLDLARLVRQCAEDRQGLLEMAGLTLDIQLPQAPVWVMGDTMRLTQVLGNVLDNAGKFTPSGGAVTVRLTVDGQGKHAAVAIRDTGIGIEAEMLPYVFETFAQSDRSLDRSRGGLGLGLSVAKGLLEMHEGTIAAASAGNGQ</sequence>
<name>A0ABU6D1X1_9GAMM</name>
<evidence type="ECO:0000256" key="1">
    <source>
        <dbReference type="ARBA" id="ARBA00000085"/>
    </source>
</evidence>
<keyword evidence="3" id="KW-0597">Phosphoprotein</keyword>
<evidence type="ECO:0000313" key="6">
    <source>
        <dbReference type="Proteomes" id="UP001308005"/>
    </source>
</evidence>
<dbReference type="SMART" id="SM00388">
    <property type="entry name" value="HisKA"/>
    <property type="match status" value="1"/>
</dbReference>
<dbReference type="Pfam" id="PF13185">
    <property type="entry name" value="GAF_2"/>
    <property type="match status" value="1"/>
</dbReference>
<dbReference type="GO" id="GO:0016301">
    <property type="term" value="F:kinase activity"/>
    <property type="evidence" value="ECO:0007669"/>
    <property type="project" value="UniProtKB-KW"/>
</dbReference>
<reference evidence="6" key="1">
    <citation type="submission" date="2023-07" db="EMBL/GenBank/DDBJ databases">
        <title>The carbon used by Thiothrix.</title>
        <authorList>
            <person name="Chen L."/>
        </authorList>
    </citation>
    <scope>NUCLEOTIDE SEQUENCE [LARGE SCALE GENOMIC DNA]</scope>
</reference>
<dbReference type="Pfam" id="PF00512">
    <property type="entry name" value="HisKA"/>
    <property type="match status" value="1"/>
</dbReference>
<dbReference type="InterPro" id="IPR004358">
    <property type="entry name" value="Sig_transdc_His_kin-like_C"/>
</dbReference>
<organism evidence="5 6">
    <name type="scientific">Candidatus Thiothrix phosphatis</name>
    <dbReference type="NCBI Taxonomy" id="3112415"/>
    <lineage>
        <taxon>Bacteria</taxon>
        <taxon>Pseudomonadati</taxon>
        <taxon>Pseudomonadota</taxon>
        <taxon>Gammaproteobacteria</taxon>
        <taxon>Thiotrichales</taxon>
        <taxon>Thiotrichaceae</taxon>
        <taxon>Thiothrix</taxon>
    </lineage>
</organism>
<dbReference type="PRINTS" id="PR00344">
    <property type="entry name" value="BCTRLSENSOR"/>
</dbReference>
<dbReference type="PROSITE" id="PS50109">
    <property type="entry name" value="HIS_KIN"/>
    <property type="match status" value="1"/>
</dbReference>
<keyword evidence="5" id="KW-0418">Kinase</keyword>
<evidence type="ECO:0000256" key="2">
    <source>
        <dbReference type="ARBA" id="ARBA00012438"/>
    </source>
</evidence>
<dbReference type="EC" id="2.7.13.3" evidence="2"/>
<keyword evidence="5" id="KW-0808">Transferase</keyword>
<accession>A0ABU6D1X1</accession>
<dbReference type="Proteomes" id="UP001308005">
    <property type="component" value="Unassembled WGS sequence"/>
</dbReference>
<proteinExistence type="predicted"/>
<evidence type="ECO:0000259" key="4">
    <source>
        <dbReference type="PROSITE" id="PS50109"/>
    </source>
</evidence>
<dbReference type="SMART" id="SM00065">
    <property type="entry name" value="GAF"/>
    <property type="match status" value="1"/>
</dbReference>
<keyword evidence="6" id="KW-1185">Reference proteome</keyword>
<dbReference type="RefSeq" id="WP_324697723.1">
    <property type="nucleotide sequence ID" value="NZ_JAYMYJ010000147.1"/>
</dbReference>
<dbReference type="SUPFAM" id="SSF55874">
    <property type="entry name" value="ATPase domain of HSP90 chaperone/DNA topoisomerase II/histidine kinase"/>
    <property type="match status" value="1"/>
</dbReference>
<dbReference type="SUPFAM" id="SSF55781">
    <property type="entry name" value="GAF domain-like"/>
    <property type="match status" value="1"/>
</dbReference>
<evidence type="ECO:0000313" key="5">
    <source>
        <dbReference type="EMBL" id="MEB4593069.1"/>
    </source>
</evidence>
<comment type="caution">
    <text evidence="5">The sequence shown here is derived from an EMBL/GenBank/DDBJ whole genome shotgun (WGS) entry which is preliminary data.</text>
</comment>
<dbReference type="CDD" id="cd00082">
    <property type="entry name" value="HisKA"/>
    <property type="match status" value="1"/>
</dbReference>
<dbReference type="Gene3D" id="3.30.565.10">
    <property type="entry name" value="Histidine kinase-like ATPase, C-terminal domain"/>
    <property type="match status" value="1"/>
</dbReference>
<dbReference type="PANTHER" id="PTHR43547">
    <property type="entry name" value="TWO-COMPONENT HISTIDINE KINASE"/>
    <property type="match status" value="1"/>
</dbReference>
<dbReference type="InterPro" id="IPR003594">
    <property type="entry name" value="HATPase_dom"/>
</dbReference>
<feature type="non-terminal residue" evidence="5">
    <location>
        <position position="381"/>
    </location>
</feature>
<dbReference type="InterPro" id="IPR005467">
    <property type="entry name" value="His_kinase_dom"/>
</dbReference>
<comment type="catalytic activity">
    <reaction evidence="1">
        <text>ATP + protein L-histidine = ADP + protein N-phospho-L-histidine.</text>
        <dbReference type="EC" id="2.7.13.3"/>
    </reaction>
</comment>
<dbReference type="InterPro" id="IPR036890">
    <property type="entry name" value="HATPase_C_sf"/>
</dbReference>
<feature type="domain" description="Histidine kinase" evidence="4">
    <location>
        <begin position="173"/>
        <end position="381"/>
    </location>
</feature>
<reference evidence="5 6" key="2">
    <citation type="submission" date="2024-01" db="EMBL/GenBank/DDBJ databases">
        <authorList>
            <person name="Xie X."/>
        </authorList>
    </citation>
    <scope>NUCLEOTIDE SEQUENCE [LARGE SCALE GENOMIC DNA]</scope>
    <source>
        <strain evidence="5">SCUT-1</strain>
    </source>
</reference>
<dbReference type="Gene3D" id="3.30.450.40">
    <property type="match status" value="1"/>
</dbReference>
<dbReference type="Gene3D" id="1.10.287.130">
    <property type="match status" value="1"/>
</dbReference>
<gene>
    <name evidence="5" type="ORF">VSS37_18965</name>
</gene>
<dbReference type="InterPro" id="IPR003018">
    <property type="entry name" value="GAF"/>
</dbReference>
<dbReference type="InterPro" id="IPR029016">
    <property type="entry name" value="GAF-like_dom_sf"/>
</dbReference>
<dbReference type="PANTHER" id="PTHR43547:SF2">
    <property type="entry name" value="HYBRID SIGNAL TRANSDUCTION HISTIDINE KINASE C"/>
    <property type="match status" value="1"/>
</dbReference>
<dbReference type="EMBL" id="JAYMYJ010000147">
    <property type="protein sequence ID" value="MEB4593069.1"/>
    <property type="molecule type" value="Genomic_DNA"/>
</dbReference>
<protein>
    <recommendedName>
        <fullName evidence="2">histidine kinase</fullName>
        <ecNumber evidence="2">2.7.13.3</ecNumber>
    </recommendedName>
</protein>
<dbReference type="InterPro" id="IPR003661">
    <property type="entry name" value="HisK_dim/P_dom"/>
</dbReference>
<dbReference type="Pfam" id="PF02518">
    <property type="entry name" value="HATPase_c"/>
    <property type="match status" value="1"/>
</dbReference>
<evidence type="ECO:0000256" key="3">
    <source>
        <dbReference type="ARBA" id="ARBA00022553"/>
    </source>
</evidence>